<name>A0A7N1A801_KALFE</name>
<organism evidence="1 2">
    <name type="scientific">Kalanchoe fedtschenkoi</name>
    <name type="common">Lavender scallops</name>
    <name type="synonym">South American air plant</name>
    <dbReference type="NCBI Taxonomy" id="63787"/>
    <lineage>
        <taxon>Eukaryota</taxon>
        <taxon>Viridiplantae</taxon>
        <taxon>Streptophyta</taxon>
        <taxon>Embryophyta</taxon>
        <taxon>Tracheophyta</taxon>
        <taxon>Spermatophyta</taxon>
        <taxon>Magnoliopsida</taxon>
        <taxon>eudicotyledons</taxon>
        <taxon>Gunneridae</taxon>
        <taxon>Pentapetalae</taxon>
        <taxon>Saxifragales</taxon>
        <taxon>Crassulaceae</taxon>
        <taxon>Kalanchoe</taxon>
    </lineage>
</organism>
<dbReference type="Proteomes" id="UP000594263">
    <property type="component" value="Unplaced"/>
</dbReference>
<keyword evidence="2" id="KW-1185">Reference proteome</keyword>
<evidence type="ECO:0000313" key="1">
    <source>
        <dbReference type="EnsemblPlants" id="Kaladp1142s0003.1.v1.1"/>
    </source>
</evidence>
<protein>
    <submittedName>
        <fullName evidence="1">Uncharacterized protein</fullName>
    </submittedName>
</protein>
<proteinExistence type="predicted"/>
<dbReference type="Gramene" id="Kaladp1142s0003.1.v1.1">
    <property type="protein sequence ID" value="Kaladp1142s0003.1.v1.1"/>
    <property type="gene ID" value="Kaladp1142s0003.v1.1"/>
</dbReference>
<evidence type="ECO:0000313" key="2">
    <source>
        <dbReference type="Proteomes" id="UP000594263"/>
    </source>
</evidence>
<reference evidence="1" key="1">
    <citation type="submission" date="2021-01" db="UniProtKB">
        <authorList>
            <consortium name="EnsemblPlants"/>
        </authorList>
    </citation>
    <scope>IDENTIFICATION</scope>
</reference>
<dbReference type="AlphaFoldDB" id="A0A7N1A801"/>
<sequence length="83" mass="9821">MKNTGRHHPRLGDHNQNAVIRCERELPTIVWTGFHRLPLRASSSSFLDFRQLPAWRALKLMQLWKRRMEPSLLLLPLLAIRKV</sequence>
<dbReference type="EnsemblPlants" id="Kaladp1142s0003.1.v1.1">
    <property type="protein sequence ID" value="Kaladp1142s0003.1.v1.1"/>
    <property type="gene ID" value="Kaladp1142s0003.v1.1"/>
</dbReference>
<accession>A0A7N1A801</accession>